<feature type="region of interest" description="Disordered" evidence="5">
    <location>
        <begin position="106"/>
        <end position="231"/>
    </location>
</feature>
<feature type="compositionally biased region" description="Basic and acidic residues" evidence="5">
    <location>
        <begin position="121"/>
        <end position="133"/>
    </location>
</feature>
<feature type="region of interest" description="Disordered" evidence="5">
    <location>
        <begin position="683"/>
        <end position="712"/>
    </location>
</feature>
<dbReference type="PANTHER" id="PTHR12202:SF0">
    <property type="entry name" value="ESF1 HOMOLOG"/>
    <property type="match status" value="1"/>
</dbReference>
<feature type="compositionally biased region" description="Basic residues" evidence="5">
    <location>
        <begin position="640"/>
        <end position="653"/>
    </location>
</feature>
<dbReference type="InterPro" id="IPR039754">
    <property type="entry name" value="Esf1"/>
</dbReference>
<feature type="compositionally biased region" description="Acidic residues" evidence="5">
    <location>
        <begin position="196"/>
        <end position="217"/>
    </location>
</feature>
<evidence type="ECO:0000256" key="5">
    <source>
        <dbReference type="SAM" id="MobiDB-lite"/>
    </source>
</evidence>
<keyword evidence="3" id="KW-0175">Coiled coil</keyword>
<evidence type="ECO:0000256" key="4">
    <source>
        <dbReference type="ARBA" id="ARBA00023242"/>
    </source>
</evidence>
<dbReference type="OrthoDB" id="431825at2759"/>
<evidence type="ECO:0000259" key="6">
    <source>
        <dbReference type="Pfam" id="PF08159"/>
    </source>
</evidence>
<dbReference type="AlphaFoldDB" id="A0A9W8DQA5"/>
<reference evidence="8" key="1">
    <citation type="submission" date="2022-07" db="EMBL/GenBank/DDBJ databases">
        <title>Phylogenomic reconstructions and comparative analyses of Kickxellomycotina fungi.</title>
        <authorList>
            <person name="Reynolds N.K."/>
            <person name="Stajich J.E."/>
            <person name="Barry K."/>
            <person name="Grigoriev I.V."/>
            <person name="Crous P."/>
            <person name="Smith M.E."/>
        </authorList>
    </citation>
    <scope>NUCLEOTIDE SEQUENCE</scope>
    <source>
        <strain evidence="8">NBRC 100468</strain>
    </source>
</reference>
<feature type="compositionally biased region" description="Basic and acidic residues" evidence="5">
    <location>
        <begin position="538"/>
        <end position="550"/>
    </location>
</feature>
<dbReference type="GO" id="GO:0003723">
    <property type="term" value="F:RNA binding"/>
    <property type="evidence" value="ECO:0007669"/>
    <property type="project" value="TreeGrafter"/>
</dbReference>
<comment type="caution">
    <text evidence="8">The sequence shown here is derived from an EMBL/GenBank/DDBJ whole genome shotgun (WGS) entry which is preliminary data.</text>
</comment>
<feature type="region of interest" description="Disordered" evidence="5">
    <location>
        <begin position="1"/>
        <end position="47"/>
    </location>
</feature>
<evidence type="ECO:0000313" key="8">
    <source>
        <dbReference type="EMBL" id="KAJ1913143.1"/>
    </source>
</evidence>
<comment type="similarity">
    <text evidence="2">Belongs to the ESF1 family.</text>
</comment>
<keyword evidence="4" id="KW-0539">Nucleus</keyword>
<dbReference type="InterPro" id="IPR056750">
    <property type="entry name" value="RRM_ESF1"/>
</dbReference>
<feature type="region of interest" description="Disordered" evidence="5">
    <location>
        <begin position="449"/>
        <end position="610"/>
    </location>
</feature>
<accession>A0A9W8DQA5</accession>
<feature type="region of interest" description="Disordered" evidence="5">
    <location>
        <begin position="635"/>
        <end position="669"/>
    </location>
</feature>
<feature type="compositionally biased region" description="Basic residues" evidence="5">
    <location>
        <begin position="528"/>
        <end position="537"/>
    </location>
</feature>
<evidence type="ECO:0000256" key="1">
    <source>
        <dbReference type="ARBA" id="ARBA00004604"/>
    </source>
</evidence>
<organism evidence="8 9">
    <name type="scientific">Mycoemilia scoparia</name>
    <dbReference type="NCBI Taxonomy" id="417184"/>
    <lineage>
        <taxon>Eukaryota</taxon>
        <taxon>Fungi</taxon>
        <taxon>Fungi incertae sedis</taxon>
        <taxon>Zoopagomycota</taxon>
        <taxon>Kickxellomycotina</taxon>
        <taxon>Kickxellomycetes</taxon>
        <taxon>Kickxellales</taxon>
        <taxon>Kickxellaceae</taxon>
        <taxon>Mycoemilia</taxon>
    </lineage>
</organism>
<proteinExistence type="inferred from homology"/>
<evidence type="ECO:0000313" key="9">
    <source>
        <dbReference type="Proteomes" id="UP001150538"/>
    </source>
</evidence>
<comment type="subcellular location">
    <subcellularLocation>
        <location evidence="1">Nucleus</location>
        <location evidence="1">Nucleolus</location>
    </subcellularLocation>
</comment>
<gene>
    <name evidence="8" type="primary">ESF1</name>
    <name evidence="8" type="ORF">H4219_005327</name>
</gene>
<feature type="domain" description="NUC153" evidence="6">
    <location>
        <begin position="671"/>
        <end position="699"/>
    </location>
</feature>
<dbReference type="Proteomes" id="UP001150538">
    <property type="component" value="Unassembled WGS sequence"/>
</dbReference>
<evidence type="ECO:0000256" key="3">
    <source>
        <dbReference type="ARBA" id="ARBA00023054"/>
    </source>
</evidence>
<dbReference type="Pfam" id="PF25121">
    <property type="entry name" value="RRM_ESF1"/>
    <property type="match status" value="1"/>
</dbReference>
<evidence type="ECO:0000256" key="2">
    <source>
        <dbReference type="ARBA" id="ARBA00009087"/>
    </source>
</evidence>
<dbReference type="GO" id="GO:0006364">
    <property type="term" value="P:rRNA processing"/>
    <property type="evidence" value="ECO:0007669"/>
    <property type="project" value="InterPro"/>
</dbReference>
<evidence type="ECO:0000259" key="7">
    <source>
        <dbReference type="Pfam" id="PF25121"/>
    </source>
</evidence>
<feature type="compositionally biased region" description="Acidic residues" evidence="5">
    <location>
        <begin position="304"/>
        <end position="313"/>
    </location>
</feature>
<protein>
    <submittedName>
        <fullName evidence="8">Pre-rRNA-processing protein esf1</fullName>
    </submittedName>
</protein>
<dbReference type="GO" id="GO:0005730">
    <property type="term" value="C:nucleolus"/>
    <property type="evidence" value="ECO:0007669"/>
    <property type="project" value="UniProtKB-SubCell"/>
</dbReference>
<feature type="compositionally biased region" description="Basic and acidic residues" evidence="5">
    <location>
        <begin position="32"/>
        <end position="47"/>
    </location>
</feature>
<sequence>MGKGKSKGNNKSNKESSRKKEIVASSIPSTSGREKKSNEGVTDDPRFAFVERDPRFMKAKNDTHKVKLDSRFSELLTNKDFTNSASVDKYGRTVKDRRAEVQLKRLYKLEDGDDDDDDDKEEVKSKSKKETKSKSKTKSKITDPRFARVEEFESDSDEEQDSDDSDDDDQENDATAAAAKSIGKLDLARGEGIESSSDESSDESEIEWGNPDDDDEGIDLHVDPDSIPRGDETRRIACVNLDWENIRAVDLLVAFSAFKPDGGAIKSVTIYPSEFGKERMKKESVEGPPQEVFGGSKKGKEVESGSEEDSESEVDLVAQQVEEGSEFNQTALRKYELEKLKYYYAVVECNSVATARSIYEKCDGAEYESSANFFDLRFIPDDMEFDDEPKDMATRVPEKHRPADFTTQALQHSNVKLTWDQDDPERVLVTRRHLSKDDIDDMDFKAFLASGSSDDDSSDGEHTKESKLAERDRIRALLNLDKEDSSSSESEKEVEITFTPGLSESAPLEQTTEVPENETTLEKYMRKQREKRQRKKEAKLEKAAKEKAGGDDELVSGGELADEYANDPFFALSGGESDTENKPRKQENSTAPTKSKASKKSAGRVDKKTADAELELLVGDDGDDHKHFDLKEIMRAEKQKGKKAHKRKGKGRKREVDAEVTQDDFNLDTEDPRFNALFESHNFAIDPNSPHFKKTASMKKLLDTKRKKQRIA</sequence>
<dbReference type="InterPro" id="IPR012580">
    <property type="entry name" value="NUC153"/>
</dbReference>
<dbReference type="Pfam" id="PF08159">
    <property type="entry name" value="NUC153"/>
    <property type="match status" value="1"/>
</dbReference>
<name>A0A9W8DQA5_9FUNG</name>
<feature type="compositionally biased region" description="Polar residues" evidence="5">
    <location>
        <begin position="508"/>
        <end position="518"/>
    </location>
</feature>
<feature type="region of interest" description="Disordered" evidence="5">
    <location>
        <begin position="280"/>
        <end position="313"/>
    </location>
</feature>
<keyword evidence="9" id="KW-1185">Reference proteome</keyword>
<feature type="compositionally biased region" description="Basic and acidic residues" evidence="5">
    <location>
        <begin position="218"/>
        <end position="231"/>
    </location>
</feature>
<dbReference type="PANTHER" id="PTHR12202">
    <property type="entry name" value="ESF1 HOMOLOG"/>
    <property type="match status" value="1"/>
</dbReference>
<feature type="compositionally biased region" description="Basic and acidic residues" evidence="5">
    <location>
        <begin position="459"/>
        <end position="495"/>
    </location>
</feature>
<feature type="compositionally biased region" description="Acidic residues" evidence="5">
    <location>
        <begin position="658"/>
        <end position="669"/>
    </location>
</feature>
<feature type="compositionally biased region" description="Acidic residues" evidence="5">
    <location>
        <begin position="111"/>
        <end position="120"/>
    </location>
</feature>
<feature type="domain" description="ESF1 RRM" evidence="7">
    <location>
        <begin position="233"/>
        <end position="394"/>
    </location>
</feature>
<feature type="compositionally biased region" description="Basic and acidic residues" evidence="5">
    <location>
        <begin position="12"/>
        <end position="22"/>
    </location>
</feature>
<feature type="compositionally biased region" description="Acidic residues" evidence="5">
    <location>
        <begin position="152"/>
        <end position="172"/>
    </location>
</feature>
<feature type="compositionally biased region" description="Basic and acidic residues" evidence="5">
    <location>
        <begin position="140"/>
        <end position="151"/>
    </location>
</feature>
<dbReference type="EMBL" id="JANBPU010000283">
    <property type="protein sequence ID" value="KAJ1913143.1"/>
    <property type="molecule type" value="Genomic_DNA"/>
</dbReference>